<feature type="region of interest" description="Disordered" evidence="9">
    <location>
        <begin position="1"/>
        <end position="134"/>
    </location>
</feature>
<comment type="catalytic activity">
    <reaction evidence="8">
        <text>fluoride(in) = fluoride(out)</text>
        <dbReference type="Rhea" id="RHEA:76159"/>
        <dbReference type="ChEBI" id="CHEBI:17051"/>
    </reaction>
    <physiologicalReaction direction="left-to-right" evidence="8">
        <dbReference type="Rhea" id="RHEA:76160"/>
    </physiologicalReaction>
</comment>
<evidence type="ECO:0000256" key="2">
    <source>
        <dbReference type="ARBA" id="ARBA00004651"/>
    </source>
</evidence>
<keyword evidence="5 10" id="KW-1133">Transmembrane helix</keyword>
<keyword evidence="6 10" id="KW-0472">Membrane</keyword>
<feature type="compositionally biased region" description="Basic and acidic residues" evidence="9">
    <location>
        <begin position="53"/>
        <end position="66"/>
    </location>
</feature>
<keyword evidence="4 10" id="KW-0812">Transmembrane</keyword>
<accession>A0AAV9SVB8</accession>
<feature type="transmembrane region" description="Helical" evidence="10">
    <location>
        <begin position="342"/>
        <end position="360"/>
    </location>
</feature>
<feature type="transmembrane region" description="Helical" evidence="10">
    <location>
        <begin position="295"/>
        <end position="321"/>
    </location>
</feature>
<evidence type="ECO:0000256" key="8">
    <source>
        <dbReference type="ARBA" id="ARBA00035585"/>
    </source>
</evidence>
<evidence type="ECO:0000256" key="1">
    <source>
        <dbReference type="ARBA" id="ARBA00002598"/>
    </source>
</evidence>
<feature type="compositionally biased region" description="Basic and acidic residues" evidence="9">
    <location>
        <begin position="88"/>
        <end position="104"/>
    </location>
</feature>
<dbReference type="EMBL" id="JASAOK010000053">
    <property type="protein sequence ID" value="KAK6207871.1"/>
    <property type="molecule type" value="Genomic_DNA"/>
</dbReference>
<dbReference type="AlphaFoldDB" id="A0AAV9SVB8"/>
<dbReference type="GO" id="GO:1903425">
    <property type="term" value="F:fluoride transmembrane transporter activity"/>
    <property type="evidence" value="ECO:0007669"/>
    <property type="project" value="TreeGrafter"/>
</dbReference>
<dbReference type="PANTHER" id="PTHR28259:SF1">
    <property type="entry name" value="FLUORIDE EXPORT PROTEIN 1-RELATED"/>
    <property type="match status" value="1"/>
</dbReference>
<feature type="compositionally biased region" description="Basic and acidic residues" evidence="9">
    <location>
        <begin position="111"/>
        <end position="122"/>
    </location>
</feature>
<dbReference type="Pfam" id="PF02537">
    <property type="entry name" value="CRCB"/>
    <property type="match status" value="2"/>
</dbReference>
<feature type="transmembrane region" description="Helical" evidence="10">
    <location>
        <begin position="246"/>
        <end position="267"/>
    </location>
</feature>
<evidence type="ECO:0000256" key="6">
    <source>
        <dbReference type="ARBA" id="ARBA00023136"/>
    </source>
</evidence>
<feature type="transmembrane region" description="Helical" evidence="10">
    <location>
        <begin position="174"/>
        <end position="193"/>
    </location>
</feature>
<feature type="compositionally biased region" description="Polar residues" evidence="9">
    <location>
        <begin position="36"/>
        <end position="52"/>
    </location>
</feature>
<comment type="function">
    <text evidence="1">Fluoride channel required for the rapid expulsion of cytoplasmic fluoride.</text>
</comment>
<comment type="caution">
    <text evidence="11">The sequence shown here is derived from an EMBL/GenBank/DDBJ whole genome shotgun (WGS) entry which is preliminary data.</text>
</comment>
<evidence type="ECO:0000256" key="3">
    <source>
        <dbReference type="ARBA" id="ARBA00022475"/>
    </source>
</evidence>
<feature type="transmembrane region" description="Helical" evidence="10">
    <location>
        <begin position="143"/>
        <end position="162"/>
    </location>
</feature>
<evidence type="ECO:0000256" key="10">
    <source>
        <dbReference type="SAM" id="Phobius"/>
    </source>
</evidence>
<evidence type="ECO:0000256" key="9">
    <source>
        <dbReference type="SAM" id="MobiDB-lite"/>
    </source>
</evidence>
<reference evidence="11 12" key="1">
    <citation type="submission" date="2023-04" db="EMBL/GenBank/DDBJ databases">
        <title>Colletotrichum tabacum stain YC1 causing leaf anthracnose on Nicotiana tabacum(L.) cv.</title>
        <authorList>
            <person name="Ji Z."/>
            <person name="Wang M."/>
            <person name="Zhang J."/>
            <person name="Wang N."/>
            <person name="Zhou Z."/>
        </authorList>
    </citation>
    <scope>NUCLEOTIDE SEQUENCE [LARGE SCALE GENOMIC DNA]</scope>
    <source>
        <strain evidence="11 12">YC1</strain>
    </source>
</reference>
<evidence type="ECO:0000313" key="11">
    <source>
        <dbReference type="EMBL" id="KAK6207871.1"/>
    </source>
</evidence>
<dbReference type="PANTHER" id="PTHR28259">
    <property type="entry name" value="FLUORIDE EXPORT PROTEIN 1-RELATED"/>
    <property type="match status" value="1"/>
</dbReference>
<proteinExistence type="inferred from homology"/>
<dbReference type="InterPro" id="IPR003691">
    <property type="entry name" value="FluC"/>
</dbReference>
<gene>
    <name evidence="11" type="ORF">QIS74_12952</name>
</gene>
<protein>
    <submittedName>
        <fullName evidence="11">CrcB-like protein</fullName>
    </submittedName>
</protein>
<evidence type="ECO:0000256" key="5">
    <source>
        <dbReference type="ARBA" id="ARBA00022989"/>
    </source>
</evidence>
<dbReference type="Proteomes" id="UP001327957">
    <property type="component" value="Unassembled WGS sequence"/>
</dbReference>
<name>A0AAV9SVB8_9PEZI</name>
<feature type="transmembrane region" description="Helical" evidence="10">
    <location>
        <begin position="462"/>
        <end position="484"/>
    </location>
</feature>
<keyword evidence="12" id="KW-1185">Reference proteome</keyword>
<evidence type="ECO:0000313" key="12">
    <source>
        <dbReference type="Proteomes" id="UP001327957"/>
    </source>
</evidence>
<organism evidence="11 12">
    <name type="scientific">Colletotrichum tabaci</name>
    <dbReference type="NCBI Taxonomy" id="1209068"/>
    <lineage>
        <taxon>Eukaryota</taxon>
        <taxon>Fungi</taxon>
        <taxon>Dikarya</taxon>
        <taxon>Ascomycota</taxon>
        <taxon>Pezizomycotina</taxon>
        <taxon>Sordariomycetes</taxon>
        <taxon>Hypocreomycetidae</taxon>
        <taxon>Glomerellales</taxon>
        <taxon>Glomerellaceae</taxon>
        <taxon>Colletotrichum</taxon>
        <taxon>Colletotrichum destructivum species complex</taxon>
    </lineage>
</organism>
<feature type="transmembrane region" description="Helical" evidence="10">
    <location>
        <begin position="366"/>
        <end position="387"/>
    </location>
</feature>
<sequence length="497" mass="52519">MQHGSIRGHDATIGHDENDVLDDGLVDNNERRGTFGSPSLTGRRANTNASRTESIEHGVPDDHETLDGTCADPVDHSPSKNQPGKGQSLEDIRSDVGRGRRPSDLEMVQNGRRDERDERDGTTETPQPSAGPATHVSDLARQFYTLSYLIFFAIFGTLARLGTQALTTYPGAPVSFGVLWANVGGSLIMGFLAEDQKLFKQEWGAAMYHDQVRGAGRQPDVFNSGGGAVADLAAAKKAHLAIKKTIPLYIGLATGFCGSFTSFSSFIRDVFLAASNDLPGAGGAAPEARGGGDSFMAALAVIFTTVALSLSALIAGSHLATALEPLTPSLPYSRGRSPLDHAAVLLGWGAWLGAVLLAVFPPRDAWRGQAVFSLVFAPLGCVARFYVSLWLNSRAPAFPLGTFAVNVTGATVLGACWDLGHAGIGGVVGCQVLQGVEDGFCGCLTTVSTWVAELTVLRRRHAYVYGVSSVVAGFAVLVVIMGTMRWTEGFGPLMCIH</sequence>
<dbReference type="GO" id="GO:0005886">
    <property type="term" value="C:plasma membrane"/>
    <property type="evidence" value="ECO:0007669"/>
    <property type="project" value="UniProtKB-SubCell"/>
</dbReference>
<evidence type="ECO:0000256" key="4">
    <source>
        <dbReference type="ARBA" id="ARBA00022692"/>
    </source>
</evidence>
<feature type="compositionally biased region" description="Basic and acidic residues" evidence="9">
    <location>
        <begin position="7"/>
        <end position="18"/>
    </location>
</feature>
<keyword evidence="3" id="KW-1003">Cell membrane</keyword>
<comment type="similarity">
    <text evidence="7">Belongs to the fluoride channel Fluc/FEX (TC 1.A.43) family.</text>
</comment>
<evidence type="ECO:0000256" key="7">
    <source>
        <dbReference type="ARBA" id="ARBA00035120"/>
    </source>
</evidence>
<comment type="subcellular location">
    <subcellularLocation>
        <location evidence="2">Cell membrane</location>
        <topology evidence="2">Multi-pass membrane protein</topology>
    </subcellularLocation>
</comment>